<evidence type="ECO:0000313" key="2">
    <source>
        <dbReference type="Proteomes" id="UP000330809"/>
    </source>
</evidence>
<accession>A0A449IQ71</accession>
<sequence length="65" mass="7513">MEILTFPVPKQIVFFLNILFEAIYSVIQGQMELWTILRTVVRHMTAIIIGGQYLLSLTEKKCLLS</sequence>
<reference evidence="1 2" key="1">
    <citation type="submission" date="2019-02" db="EMBL/GenBank/DDBJ databases">
        <authorList>
            <consortium name="Pathogen Informatics"/>
        </authorList>
    </citation>
    <scope>NUCLEOTIDE SEQUENCE [LARGE SCALE GENOMIC DNA]</scope>
    <source>
        <strain evidence="1 2">3012STDY7103891</strain>
    </source>
</reference>
<proteinExistence type="predicted"/>
<protein>
    <submittedName>
        <fullName evidence="1">Uncharacterized protein</fullName>
    </submittedName>
</protein>
<name>A0A449IQ71_PSEFR</name>
<gene>
    <name evidence="1" type="ORF">NCTC10754_04275</name>
</gene>
<dbReference type="Proteomes" id="UP000330809">
    <property type="component" value="Unassembled WGS sequence"/>
</dbReference>
<dbReference type="AlphaFoldDB" id="A0A449IQ71"/>
<organism evidence="1 2">
    <name type="scientific">Pseudomonas fragi</name>
    <dbReference type="NCBI Taxonomy" id="296"/>
    <lineage>
        <taxon>Bacteria</taxon>
        <taxon>Pseudomonadati</taxon>
        <taxon>Pseudomonadota</taxon>
        <taxon>Gammaproteobacteria</taxon>
        <taxon>Pseudomonadales</taxon>
        <taxon>Pseudomonadaceae</taxon>
        <taxon>Pseudomonas</taxon>
    </lineage>
</organism>
<evidence type="ECO:0000313" key="1">
    <source>
        <dbReference type="EMBL" id="VFB21606.1"/>
    </source>
</evidence>
<dbReference type="EMBL" id="CAACYJ010000040">
    <property type="protein sequence ID" value="VFB21606.1"/>
    <property type="molecule type" value="Genomic_DNA"/>
</dbReference>